<evidence type="ECO:0000313" key="5">
    <source>
        <dbReference type="EMBL" id="KAH9378077.1"/>
    </source>
</evidence>
<dbReference type="OMA" id="QTINQEA"/>
<dbReference type="PANTHER" id="PTHR11783">
    <property type="entry name" value="SULFOTRANSFERASE SULT"/>
    <property type="match status" value="1"/>
</dbReference>
<dbReference type="Pfam" id="PF00685">
    <property type="entry name" value="Sulfotransfer_1"/>
    <property type="match status" value="1"/>
</dbReference>
<dbReference type="EMBL" id="JABSTR010000008">
    <property type="protein sequence ID" value="KAH9378077.1"/>
    <property type="molecule type" value="Genomic_DNA"/>
</dbReference>
<evidence type="ECO:0000256" key="2">
    <source>
        <dbReference type="ARBA" id="ARBA00022679"/>
    </source>
</evidence>
<comment type="similarity">
    <text evidence="1">Belongs to the sulfotransferase 1 family.</text>
</comment>
<sequence length="365" mass="42415">MLAEVKRAPPSAAPPVVNNPKAEKEFTAEKENFFSTRCAHEEVKTSGRRRPYYQVIDGAKRCPWLVPEIYRESIPFRPGAGDILQSSYPKSGAHWILYITQLILKYGKEPVKDYAEFTANCRALGYWKHDKWQPNLPMRSWWTHDPLCRQTINQEAKYVYVARNPWDVCVSAYHMVSNVSIWRFQDGTFDEFVDAFIEGDFGYGSYFDHVAAGYAMRHEPNVFFLTYEGVKKDTRGIVLRLARFLGEQYIRILEENEDLLQNILNWSTPDYMRDIVVFDFGNKDDANWDKLFEKNSISVKEGLHGDESKLSIVRKAKVGGWKELFTPDQLSRLEKKIRDEGDKAEFMELFKDIREEALALSSISM</sequence>
<comment type="caution">
    <text evidence="5">The sequence shown here is derived from an EMBL/GenBank/DDBJ whole genome shotgun (WGS) entry which is preliminary data.</text>
</comment>
<evidence type="ECO:0000259" key="4">
    <source>
        <dbReference type="Pfam" id="PF00685"/>
    </source>
</evidence>
<gene>
    <name evidence="5" type="ORF">HPB48_011335</name>
</gene>
<keyword evidence="6" id="KW-1185">Reference proteome</keyword>
<evidence type="ECO:0000313" key="6">
    <source>
        <dbReference type="Proteomes" id="UP000821853"/>
    </source>
</evidence>
<evidence type="ECO:0000256" key="1">
    <source>
        <dbReference type="ARBA" id="ARBA00005771"/>
    </source>
</evidence>
<organism evidence="5 6">
    <name type="scientific">Haemaphysalis longicornis</name>
    <name type="common">Bush tick</name>
    <dbReference type="NCBI Taxonomy" id="44386"/>
    <lineage>
        <taxon>Eukaryota</taxon>
        <taxon>Metazoa</taxon>
        <taxon>Ecdysozoa</taxon>
        <taxon>Arthropoda</taxon>
        <taxon>Chelicerata</taxon>
        <taxon>Arachnida</taxon>
        <taxon>Acari</taxon>
        <taxon>Parasitiformes</taxon>
        <taxon>Ixodida</taxon>
        <taxon>Ixodoidea</taxon>
        <taxon>Ixodidae</taxon>
        <taxon>Haemaphysalinae</taxon>
        <taxon>Haemaphysalis</taxon>
    </lineage>
</organism>
<name>A0A9J6GRK4_HAELO</name>
<protein>
    <recommendedName>
        <fullName evidence="4">Sulfotransferase domain-containing protein</fullName>
    </recommendedName>
</protein>
<proteinExistence type="inferred from homology"/>
<dbReference type="InterPro" id="IPR027417">
    <property type="entry name" value="P-loop_NTPase"/>
</dbReference>
<reference evidence="5 6" key="1">
    <citation type="journal article" date="2020" name="Cell">
        <title>Large-Scale Comparative Analyses of Tick Genomes Elucidate Their Genetic Diversity and Vector Capacities.</title>
        <authorList>
            <consortium name="Tick Genome and Microbiome Consortium (TIGMIC)"/>
            <person name="Jia N."/>
            <person name="Wang J."/>
            <person name="Shi W."/>
            <person name="Du L."/>
            <person name="Sun Y."/>
            <person name="Zhan W."/>
            <person name="Jiang J.F."/>
            <person name="Wang Q."/>
            <person name="Zhang B."/>
            <person name="Ji P."/>
            <person name="Bell-Sakyi L."/>
            <person name="Cui X.M."/>
            <person name="Yuan T.T."/>
            <person name="Jiang B.G."/>
            <person name="Yang W.F."/>
            <person name="Lam T.T."/>
            <person name="Chang Q.C."/>
            <person name="Ding S.J."/>
            <person name="Wang X.J."/>
            <person name="Zhu J.G."/>
            <person name="Ruan X.D."/>
            <person name="Zhao L."/>
            <person name="Wei J.T."/>
            <person name="Ye R.Z."/>
            <person name="Que T.C."/>
            <person name="Du C.H."/>
            <person name="Zhou Y.H."/>
            <person name="Cheng J.X."/>
            <person name="Dai P.F."/>
            <person name="Guo W.B."/>
            <person name="Han X.H."/>
            <person name="Huang E.J."/>
            <person name="Li L.F."/>
            <person name="Wei W."/>
            <person name="Gao Y.C."/>
            <person name="Liu J.Z."/>
            <person name="Shao H.Z."/>
            <person name="Wang X."/>
            <person name="Wang C.C."/>
            <person name="Yang T.C."/>
            <person name="Huo Q.B."/>
            <person name="Li W."/>
            <person name="Chen H.Y."/>
            <person name="Chen S.E."/>
            <person name="Zhou L.G."/>
            <person name="Ni X.B."/>
            <person name="Tian J.H."/>
            <person name="Sheng Y."/>
            <person name="Liu T."/>
            <person name="Pan Y.S."/>
            <person name="Xia L.Y."/>
            <person name="Li J."/>
            <person name="Zhao F."/>
            <person name="Cao W.C."/>
        </authorList>
    </citation>
    <scope>NUCLEOTIDE SEQUENCE [LARGE SCALE GENOMIC DNA]</scope>
    <source>
        <strain evidence="5">HaeL-2018</strain>
    </source>
</reference>
<dbReference type="SUPFAM" id="SSF52540">
    <property type="entry name" value="P-loop containing nucleoside triphosphate hydrolases"/>
    <property type="match status" value="1"/>
</dbReference>
<feature type="compositionally biased region" description="Low complexity" evidence="3">
    <location>
        <begin position="8"/>
        <end position="20"/>
    </location>
</feature>
<dbReference type="InterPro" id="IPR000863">
    <property type="entry name" value="Sulfotransferase_dom"/>
</dbReference>
<dbReference type="VEuPathDB" id="VectorBase:HLOH_054875"/>
<accession>A0A9J6GRK4</accession>
<dbReference type="GO" id="GO:0008146">
    <property type="term" value="F:sulfotransferase activity"/>
    <property type="evidence" value="ECO:0007669"/>
    <property type="project" value="InterPro"/>
</dbReference>
<feature type="domain" description="Sulfotransferase" evidence="4">
    <location>
        <begin position="82"/>
        <end position="338"/>
    </location>
</feature>
<keyword evidence="2" id="KW-0808">Transferase</keyword>
<dbReference type="OrthoDB" id="6507163at2759"/>
<dbReference type="AlphaFoldDB" id="A0A9J6GRK4"/>
<dbReference type="Proteomes" id="UP000821853">
    <property type="component" value="Unassembled WGS sequence"/>
</dbReference>
<dbReference type="Gene3D" id="3.40.50.300">
    <property type="entry name" value="P-loop containing nucleotide triphosphate hydrolases"/>
    <property type="match status" value="1"/>
</dbReference>
<feature type="region of interest" description="Disordered" evidence="3">
    <location>
        <begin position="1"/>
        <end position="21"/>
    </location>
</feature>
<evidence type="ECO:0000256" key="3">
    <source>
        <dbReference type="SAM" id="MobiDB-lite"/>
    </source>
</evidence>